<keyword evidence="10" id="KW-0406">Ion transport</keyword>
<protein>
    <recommendedName>
        <fullName evidence="10">Fluoride-specific ion channel FluC</fullName>
    </recommendedName>
</protein>
<evidence type="ECO:0000256" key="6">
    <source>
        <dbReference type="ARBA" id="ARBA00023303"/>
    </source>
</evidence>
<comment type="catalytic activity">
    <reaction evidence="8">
        <text>fluoride(in) = fluoride(out)</text>
        <dbReference type="Rhea" id="RHEA:76159"/>
        <dbReference type="ChEBI" id="CHEBI:17051"/>
    </reaction>
    <physiologicalReaction direction="left-to-right" evidence="8">
        <dbReference type="Rhea" id="RHEA:76160"/>
    </physiologicalReaction>
</comment>
<comment type="subcellular location">
    <subcellularLocation>
        <location evidence="1 10">Cell membrane</location>
        <topology evidence="1 10">Multi-pass membrane protein</topology>
    </subcellularLocation>
</comment>
<feature type="binding site" evidence="10">
    <location>
        <position position="75"/>
    </location>
    <ligand>
        <name>Na(+)</name>
        <dbReference type="ChEBI" id="CHEBI:29101"/>
        <note>structural</note>
    </ligand>
</feature>
<dbReference type="GO" id="GO:0062054">
    <property type="term" value="F:fluoride channel activity"/>
    <property type="evidence" value="ECO:0007669"/>
    <property type="project" value="UniProtKB-UniRule"/>
</dbReference>
<dbReference type="InterPro" id="IPR003691">
    <property type="entry name" value="FluC"/>
</dbReference>
<gene>
    <name evidence="10" type="primary">fluC</name>
    <name evidence="10" type="synonym">crcB</name>
    <name evidence="11" type="ORF">GCM10011600_24410</name>
</gene>
<comment type="caution">
    <text evidence="11">The sequence shown here is derived from an EMBL/GenBank/DDBJ whole genome shotgun (WGS) entry which is preliminary data.</text>
</comment>
<comment type="similarity">
    <text evidence="7 10">Belongs to the fluoride channel Fluc/FEX (TC 1.A.43) family.</text>
</comment>
<evidence type="ECO:0000256" key="5">
    <source>
        <dbReference type="ARBA" id="ARBA00023136"/>
    </source>
</evidence>
<dbReference type="GO" id="GO:0046872">
    <property type="term" value="F:metal ion binding"/>
    <property type="evidence" value="ECO:0007669"/>
    <property type="project" value="UniProtKB-KW"/>
</dbReference>
<comment type="function">
    <text evidence="9 10">Fluoride-specific ion channel. Important for reducing fluoride concentration in the cell, thus reducing its toxicity.</text>
</comment>
<evidence type="ECO:0000256" key="10">
    <source>
        <dbReference type="HAMAP-Rule" id="MF_00454"/>
    </source>
</evidence>
<proteinExistence type="inferred from homology"/>
<comment type="activity regulation">
    <text evidence="10">Na(+) is not transported, but it plays an essential structural role and its presence is essential for fluoride channel function.</text>
</comment>
<evidence type="ECO:0000256" key="4">
    <source>
        <dbReference type="ARBA" id="ARBA00022989"/>
    </source>
</evidence>
<dbReference type="AlphaFoldDB" id="A0A8J3GSA8"/>
<keyword evidence="12" id="KW-1185">Reference proteome</keyword>
<dbReference type="GO" id="GO:0140114">
    <property type="term" value="P:cellular detoxification of fluoride"/>
    <property type="evidence" value="ECO:0007669"/>
    <property type="project" value="UniProtKB-UniRule"/>
</dbReference>
<dbReference type="PANTHER" id="PTHR28259">
    <property type="entry name" value="FLUORIDE EXPORT PROTEIN 1-RELATED"/>
    <property type="match status" value="1"/>
</dbReference>
<feature type="transmembrane region" description="Helical" evidence="10">
    <location>
        <begin position="67"/>
        <end position="87"/>
    </location>
</feature>
<keyword evidence="10" id="KW-0479">Metal-binding</keyword>
<feature type="transmembrane region" description="Helical" evidence="10">
    <location>
        <begin position="99"/>
        <end position="118"/>
    </location>
</feature>
<dbReference type="Proteomes" id="UP000617531">
    <property type="component" value="Unassembled WGS sequence"/>
</dbReference>
<accession>A0A8J3GSA8</accession>
<dbReference type="Pfam" id="PF02537">
    <property type="entry name" value="CRCB"/>
    <property type="match status" value="1"/>
</dbReference>
<reference evidence="11" key="1">
    <citation type="journal article" date="2014" name="Int. J. Syst. Evol. Microbiol.">
        <title>Complete genome sequence of Corynebacterium casei LMG S-19264T (=DSM 44701T), isolated from a smear-ripened cheese.</title>
        <authorList>
            <consortium name="US DOE Joint Genome Institute (JGI-PGF)"/>
            <person name="Walter F."/>
            <person name="Albersmeier A."/>
            <person name="Kalinowski J."/>
            <person name="Ruckert C."/>
        </authorList>
    </citation>
    <scope>NUCLEOTIDE SEQUENCE</scope>
    <source>
        <strain evidence="11">CGMCC 1.16548</strain>
    </source>
</reference>
<feature type="binding site" evidence="10">
    <location>
        <position position="78"/>
    </location>
    <ligand>
        <name>Na(+)</name>
        <dbReference type="ChEBI" id="CHEBI:29101"/>
        <note>structural</note>
    </ligand>
</feature>
<keyword evidence="10" id="KW-0915">Sodium</keyword>
<feature type="transmembrane region" description="Helical" evidence="10">
    <location>
        <begin position="31"/>
        <end position="55"/>
    </location>
</feature>
<keyword evidence="2 10" id="KW-1003">Cell membrane</keyword>
<organism evidence="11 12">
    <name type="scientific">Pseudolysinimonas yzui</name>
    <dbReference type="NCBI Taxonomy" id="2708254"/>
    <lineage>
        <taxon>Bacteria</taxon>
        <taxon>Bacillati</taxon>
        <taxon>Actinomycetota</taxon>
        <taxon>Actinomycetes</taxon>
        <taxon>Micrococcales</taxon>
        <taxon>Microbacteriaceae</taxon>
        <taxon>Pseudolysinimonas</taxon>
    </lineage>
</organism>
<keyword evidence="5 10" id="KW-0472">Membrane</keyword>
<evidence type="ECO:0000313" key="11">
    <source>
        <dbReference type="EMBL" id="GHF22360.1"/>
    </source>
</evidence>
<evidence type="ECO:0000313" key="12">
    <source>
        <dbReference type="Proteomes" id="UP000617531"/>
    </source>
</evidence>
<reference evidence="11" key="2">
    <citation type="submission" date="2020-09" db="EMBL/GenBank/DDBJ databases">
        <authorList>
            <person name="Sun Q."/>
            <person name="Zhou Y."/>
        </authorList>
    </citation>
    <scope>NUCLEOTIDE SEQUENCE</scope>
    <source>
        <strain evidence="11">CGMCC 1.16548</strain>
    </source>
</reference>
<evidence type="ECO:0000256" key="3">
    <source>
        <dbReference type="ARBA" id="ARBA00022692"/>
    </source>
</evidence>
<dbReference type="GO" id="GO:0005886">
    <property type="term" value="C:plasma membrane"/>
    <property type="evidence" value="ECO:0007669"/>
    <property type="project" value="UniProtKB-SubCell"/>
</dbReference>
<dbReference type="HAMAP" id="MF_00454">
    <property type="entry name" value="FluC"/>
    <property type="match status" value="1"/>
</dbReference>
<evidence type="ECO:0000256" key="8">
    <source>
        <dbReference type="ARBA" id="ARBA00035585"/>
    </source>
</evidence>
<evidence type="ECO:0000256" key="2">
    <source>
        <dbReference type="ARBA" id="ARBA00022475"/>
    </source>
</evidence>
<dbReference type="EMBL" id="BNAI01000005">
    <property type="protein sequence ID" value="GHF22360.1"/>
    <property type="molecule type" value="Genomic_DNA"/>
</dbReference>
<name>A0A8J3GSA8_9MICO</name>
<keyword evidence="6 10" id="KW-0407">Ion channel</keyword>
<dbReference type="PANTHER" id="PTHR28259:SF1">
    <property type="entry name" value="FLUORIDE EXPORT PROTEIN 1-RELATED"/>
    <property type="match status" value="1"/>
</dbReference>
<evidence type="ECO:0000256" key="1">
    <source>
        <dbReference type="ARBA" id="ARBA00004651"/>
    </source>
</evidence>
<keyword evidence="10" id="KW-0813">Transport</keyword>
<evidence type="ECO:0000256" key="7">
    <source>
        <dbReference type="ARBA" id="ARBA00035120"/>
    </source>
</evidence>
<sequence>MTSLRAVLAVLAGGAVGTALRLTVDLLLPHGGAAFPIGTFLVNLTGSFVLGALVARVWPVAPEWLRVGLGPGLLGSFTTFSALAVSAVELTSAGAGAEAVVYVAASLVGGIAAAALGIRLGAPTATAPPPIGDDE</sequence>
<dbReference type="RefSeq" id="WP_191283790.1">
    <property type="nucleotide sequence ID" value="NZ_BNAI01000005.1"/>
</dbReference>
<keyword evidence="3 10" id="KW-0812">Transmembrane</keyword>
<evidence type="ECO:0000256" key="9">
    <source>
        <dbReference type="ARBA" id="ARBA00049940"/>
    </source>
</evidence>
<keyword evidence="4 10" id="KW-1133">Transmembrane helix</keyword>